<dbReference type="Pfam" id="PF02668">
    <property type="entry name" value="TauD"/>
    <property type="match status" value="1"/>
</dbReference>
<keyword evidence="1" id="KW-0560">Oxidoreductase</keyword>
<dbReference type="GO" id="GO:0051213">
    <property type="term" value="F:dioxygenase activity"/>
    <property type="evidence" value="ECO:0007669"/>
    <property type="project" value="UniProtKB-KW"/>
</dbReference>
<dbReference type="Proteomes" id="UP001146351">
    <property type="component" value="Unassembled WGS sequence"/>
</dbReference>
<evidence type="ECO:0000313" key="3">
    <source>
        <dbReference type="EMBL" id="KAJ5171915.1"/>
    </source>
</evidence>
<evidence type="ECO:0000259" key="2">
    <source>
        <dbReference type="Pfam" id="PF02668"/>
    </source>
</evidence>
<dbReference type="SUPFAM" id="SSF51197">
    <property type="entry name" value="Clavaminate synthase-like"/>
    <property type="match status" value="1"/>
</dbReference>
<keyword evidence="4" id="KW-1185">Reference proteome</keyword>
<dbReference type="Gene3D" id="3.60.130.10">
    <property type="entry name" value="Clavaminate synthase-like"/>
    <property type="match status" value="1"/>
</dbReference>
<reference evidence="3" key="1">
    <citation type="submission" date="2022-11" db="EMBL/GenBank/DDBJ databases">
        <authorList>
            <person name="Petersen C."/>
        </authorList>
    </citation>
    <scope>NUCLEOTIDE SEQUENCE</scope>
    <source>
        <strain evidence="3">IBT 21917</strain>
    </source>
</reference>
<comment type="caution">
    <text evidence="3">The sequence shown here is derived from an EMBL/GenBank/DDBJ whole genome shotgun (WGS) entry which is preliminary data.</text>
</comment>
<dbReference type="PANTHER" id="PTHR10696:SF21">
    <property type="entry name" value="TAUD_TFDA-LIKE DOMAIN-CONTAINING PROTEIN"/>
    <property type="match status" value="1"/>
</dbReference>
<dbReference type="InterPro" id="IPR050411">
    <property type="entry name" value="AlphaKG_dependent_hydroxylases"/>
</dbReference>
<gene>
    <name evidence="3" type="ORF">N7492_004508</name>
</gene>
<accession>A0A9W9I7Y9</accession>
<dbReference type="PANTHER" id="PTHR10696">
    <property type="entry name" value="GAMMA-BUTYROBETAINE HYDROXYLASE-RELATED"/>
    <property type="match status" value="1"/>
</dbReference>
<sequence>MTTATEQVNGQLRFGEAISFEAFDLAPENQRILGPPHPSNTVTPLALRLTEESQKPSLDEVVKTIQSLQKDGTLTKQLARHGTLLFRGLPIRDANEFSKFGHAFGWKPHEFIGIVIDRPRLGPNVAPANIAPPEALFYNHNESPGVPHAPGYIMFFNQKAPKKGGGQPVSSCLELFNHVQREMPELINKLVEHGFMSKITYNWEKQFPGSATLYQSFGKEIVEGDDEDTKRQKVEKQLRRYNRGTHTTWEWTDEGVLVTHHLAAIRTQPETNLPSFFTGMAAFRKSARSNVNANSSRKAVFRSFYGDGSDIPVEYLDRLIEITDEIRVLHGWQEGDVTVYDNDISQHGREPWEGDQQDRCVMVSAWDNDVLPGPYGFGDWAHTVQPLDG</sequence>
<dbReference type="InterPro" id="IPR042098">
    <property type="entry name" value="TauD-like_sf"/>
</dbReference>
<dbReference type="AlphaFoldDB" id="A0A9W9I7Y9"/>
<dbReference type="EMBL" id="JAPQKO010000003">
    <property type="protein sequence ID" value="KAJ5171915.1"/>
    <property type="molecule type" value="Genomic_DNA"/>
</dbReference>
<keyword evidence="3" id="KW-0223">Dioxygenase</keyword>
<dbReference type="OrthoDB" id="408743at2759"/>
<feature type="domain" description="TauD/TfdA-like" evidence="2">
    <location>
        <begin position="71"/>
        <end position="366"/>
    </location>
</feature>
<reference evidence="3" key="2">
    <citation type="journal article" date="2023" name="IMA Fungus">
        <title>Comparative genomic study of the Penicillium genus elucidates a diverse pangenome and 15 lateral gene transfer events.</title>
        <authorList>
            <person name="Petersen C."/>
            <person name="Sorensen T."/>
            <person name="Nielsen M.R."/>
            <person name="Sondergaard T.E."/>
            <person name="Sorensen J.L."/>
            <person name="Fitzpatrick D.A."/>
            <person name="Frisvad J.C."/>
            <person name="Nielsen K.L."/>
        </authorList>
    </citation>
    <scope>NUCLEOTIDE SEQUENCE</scope>
    <source>
        <strain evidence="3">IBT 21917</strain>
    </source>
</reference>
<evidence type="ECO:0000313" key="4">
    <source>
        <dbReference type="Proteomes" id="UP001146351"/>
    </source>
</evidence>
<evidence type="ECO:0000256" key="1">
    <source>
        <dbReference type="ARBA" id="ARBA00023002"/>
    </source>
</evidence>
<name>A0A9W9I7Y9_9EURO</name>
<protein>
    <submittedName>
        <fullName evidence="3">Taurine catabolism dioxygenase TauD/TfdA</fullName>
    </submittedName>
</protein>
<proteinExistence type="predicted"/>
<organism evidence="3 4">
    <name type="scientific">Penicillium capsulatum</name>
    <dbReference type="NCBI Taxonomy" id="69766"/>
    <lineage>
        <taxon>Eukaryota</taxon>
        <taxon>Fungi</taxon>
        <taxon>Dikarya</taxon>
        <taxon>Ascomycota</taxon>
        <taxon>Pezizomycotina</taxon>
        <taxon>Eurotiomycetes</taxon>
        <taxon>Eurotiomycetidae</taxon>
        <taxon>Eurotiales</taxon>
        <taxon>Aspergillaceae</taxon>
        <taxon>Penicillium</taxon>
    </lineage>
</organism>
<dbReference type="InterPro" id="IPR003819">
    <property type="entry name" value="TauD/TfdA-like"/>
</dbReference>